<keyword evidence="1" id="KW-1133">Transmembrane helix</keyword>
<protein>
    <submittedName>
        <fullName evidence="2">Uncharacterized protein</fullName>
    </submittedName>
</protein>
<reference evidence="2 3" key="1">
    <citation type="submission" date="2024-01" db="EMBL/GenBank/DDBJ databases">
        <authorList>
            <person name="Waweru B."/>
        </authorList>
    </citation>
    <scope>NUCLEOTIDE SEQUENCE [LARGE SCALE GENOMIC DNA]</scope>
</reference>
<dbReference type="EMBL" id="CAWUPB010001158">
    <property type="protein sequence ID" value="CAK7339658.1"/>
    <property type="molecule type" value="Genomic_DNA"/>
</dbReference>
<gene>
    <name evidence="2" type="ORF">DCAF_LOCUS14716</name>
</gene>
<proteinExistence type="predicted"/>
<organism evidence="2 3">
    <name type="scientific">Dovyalis caffra</name>
    <dbReference type="NCBI Taxonomy" id="77055"/>
    <lineage>
        <taxon>Eukaryota</taxon>
        <taxon>Viridiplantae</taxon>
        <taxon>Streptophyta</taxon>
        <taxon>Embryophyta</taxon>
        <taxon>Tracheophyta</taxon>
        <taxon>Spermatophyta</taxon>
        <taxon>Magnoliopsida</taxon>
        <taxon>eudicotyledons</taxon>
        <taxon>Gunneridae</taxon>
        <taxon>Pentapetalae</taxon>
        <taxon>rosids</taxon>
        <taxon>fabids</taxon>
        <taxon>Malpighiales</taxon>
        <taxon>Salicaceae</taxon>
        <taxon>Flacourtieae</taxon>
        <taxon>Dovyalis</taxon>
    </lineage>
</organism>
<dbReference type="Proteomes" id="UP001314170">
    <property type="component" value="Unassembled WGS sequence"/>
</dbReference>
<evidence type="ECO:0000313" key="3">
    <source>
        <dbReference type="Proteomes" id="UP001314170"/>
    </source>
</evidence>
<evidence type="ECO:0000256" key="1">
    <source>
        <dbReference type="SAM" id="Phobius"/>
    </source>
</evidence>
<keyword evidence="3" id="KW-1185">Reference proteome</keyword>
<feature type="transmembrane region" description="Helical" evidence="1">
    <location>
        <begin position="15"/>
        <end position="36"/>
    </location>
</feature>
<keyword evidence="1" id="KW-0472">Membrane</keyword>
<keyword evidence="1" id="KW-0812">Transmembrane</keyword>
<name>A0AAV1RW17_9ROSI</name>
<evidence type="ECO:0000313" key="2">
    <source>
        <dbReference type="EMBL" id="CAK7339658.1"/>
    </source>
</evidence>
<sequence>MAKALATVVDGLEKMAVALATVVDGLGFFVSTLQGLQERRVLSTIQAVTSAITRMTMPLTLCFLAIHRHARVAAVNEGDDRHGRLVEQQDERWLEERCDPSIVLFYKD</sequence>
<accession>A0AAV1RW17</accession>
<dbReference type="AlphaFoldDB" id="A0AAV1RW17"/>
<comment type="caution">
    <text evidence="2">The sequence shown here is derived from an EMBL/GenBank/DDBJ whole genome shotgun (WGS) entry which is preliminary data.</text>
</comment>